<evidence type="ECO:0000313" key="3">
    <source>
        <dbReference type="Proteomes" id="UP000565576"/>
    </source>
</evidence>
<dbReference type="Pfam" id="PF13508">
    <property type="entry name" value="Acetyltransf_7"/>
    <property type="match status" value="1"/>
</dbReference>
<dbReference type="SUPFAM" id="SSF55729">
    <property type="entry name" value="Acyl-CoA N-acyltransferases (Nat)"/>
    <property type="match status" value="1"/>
</dbReference>
<evidence type="ECO:0000259" key="1">
    <source>
        <dbReference type="PROSITE" id="PS51186"/>
    </source>
</evidence>
<name>A0A7X0IPH1_9HYPH</name>
<reference evidence="2 3" key="1">
    <citation type="submission" date="2020-08" db="EMBL/GenBank/DDBJ databases">
        <title>Genomic Encyclopedia of Type Strains, Phase IV (KMG-V): Genome sequencing to study the core and pangenomes of soil and plant-associated prokaryotes.</title>
        <authorList>
            <person name="Whitman W."/>
        </authorList>
    </citation>
    <scope>NUCLEOTIDE SEQUENCE [LARGE SCALE GENOMIC DNA]</scope>
    <source>
        <strain evidence="2 3">SEMIA 4060</strain>
    </source>
</reference>
<evidence type="ECO:0000313" key="2">
    <source>
        <dbReference type="EMBL" id="MBB6484377.1"/>
    </source>
</evidence>
<dbReference type="GO" id="GO:0016747">
    <property type="term" value="F:acyltransferase activity, transferring groups other than amino-acyl groups"/>
    <property type="evidence" value="ECO:0007669"/>
    <property type="project" value="InterPro"/>
</dbReference>
<comment type="caution">
    <text evidence="2">The sequence shown here is derived from an EMBL/GenBank/DDBJ whole genome shotgun (WGS) entry which is preliminary data.</text>
</comment>
<dbReference type="EMBL" id="JACHBG010000002">
    <property type="protein sequence ID" value="MBB6484377.1"/>
    <property type="molecule type" value="Genomic_DNA"/>
</dbReference>
<dbReference type="CDD" id="cd04301">
    <property type="entry name" value="NAT_SF"/>
    <property type="match status" value="1"/>
</dbReference>
<dbReference type="Gene3D" id="3.40.630.30">
    <property type="match status" value="1"/>
</dbReference>
<sequence length="59" mass="6779">MDPGFRRQGIATGLVERAKILARARGAEWLHVDFEPHLTHFYRRTGFVSTEAGLVRLRD</sequence>
<dbReference type="InterPro" id="IPR016181">
    <property type="entry name" value="Acyl_CoA_acyltransferase"/>
</dbReference>
<feature type="domain" description="N-acetyltransferase" evidence="1">
    <location>
        <begin position="1"/>
        <end position="59"/>
    </location>
</feature>
<dbReference type="PROSITE" id="PS51186">
    <property type="entry name" value="GNAT"/>
    <property type="match status" value="1"/>
</dbReference>
<dbReference type="InterPro" id="IPR000182">
    <property type="entry name" value="GNAT_dom"/>
</dbReference>
<accession>A0A7X0IPH1</accession>
<dbReference type="Proteomes" id="UP000565576">
    <property type="component" value="Unassembled WGS sequence"/>
</dbReference>
<proteinExistence type="predicted"/>
<protein>
    <submittedName>
        <fullName evidence="2">GNAT superfamily N-acetyltransferase</fullName>
    </submittedName>
</protein>
<dbReference type="AlphaFoldDB" id="A0A7X0IPH1"/>
<keyword evidence="2" id="KW-0808">Transferase</keyword>
<organism evidence="2 3">
    <name type="scientific">Rhizobium lusitanum</name>
    <dbReference type="NCBI Taxonomy" id="293958"/>
    <lineage>
        <taxon>Bacteria</taxon>
        <taxon>Pseudomonadati</taxon>
        <taxon>Pseudomonadota</taxon>
        <taxon>Alphaproteobacteria</taxon>
        <taxon>Hyphomicrobiales</taxon>
        <taxon>Rhizobiaceae</taxon>
        <taxon>Rhizobium/Agrobacterium group</taxon>
        <taxon>Rhizobium</taxon>
    </lineage>
</organism>
<gene>
    <name evidence="2" type="ORF">GGD46_001643</name>
</gene>